<name>A0A0A8ZGI4_ARUDO</name>
<accession>A0A0A8ZGI4</accession>
<reference evidence="2" key="2">
    <citation type="journal article" date="2015" name="Data Brief">
        <title>Shoot transcriptome of the giant reed, Arundo donax.</title>
        <authorList>
            <person name="Barrero R.A."/>
            <person name="Guerrero F.D."/>
            <person name="Moolhuijzen P."/>
            <person name="Goolsby J.A."/>
            <person name="Tidwell J."/>
            <person name="Bellgard S.E."/>
            <person name="Bellgard M.I."/>
        </authorList>
    </citation>
    <scope>NUCLEOTIDE SEQUENCE</scope>
    <source>
        <tissue evidence="2">Shoot tissue taken approximately 20 cm above the soil surface</tissue>
    </source>
</reference>
<evidence type="ECO:0000313" key="2">
    <source>
        <dbReference type="EMBL" id="JAD38494.1"/>
    </source>
</evidence>
<organism evidence="2">
    <name type="scientific">Arundo donax</name>
    <name type="common">Giant reed</name>
    <name type="synonym">Donax arundinaceus</name>
    <dbReference type="NCBI Taxonomy" id="35708"/>
    <lineage>
        <taxon>Eukaryota</taxon>
        <taxon>Viridiplantae</taxon>
        <taxon>Streptophyta</taxon>
        <taxon>Embryophyta</taxon>
        <taxon>Tracheophyta</taxon>
        <taxon>Spermatophyta</taxon>
        <taxon>Magnoliopsida</taxon>
        <taxon>Liliopsida</taxon>
        <taxon>Poales</taxon>
        <taxon>Poaceae</taxon>
        <taxon>PACMAD clade</taxon>
        <taxon>Arundinoideae</taxon>
        <taxon>Arundineae</taxon>
        <taxon>Arundo</taxon>
    </lineage>
</organism>
<proteinExistence type="predicted"/>
<sequence length="91" mass="10174">MSKPNRHASVVVSCWIESPPSLSWSHSSTWGGDGGAHEWVRDDGAVLTSELEMTGDGSAWCWRRRRSSVGWRRRRQGEGTGHRRSAGRVRA</sequence>
<feature type="region of interest" description="Disordered" evidence="1">
    <location>
        <begin position="68"/>
        <end position="91"/>
    </location>
</feature>
<feature type="compositionally biased region" description="Basic residues" evidence="1">
    <location>
        <begin position="82"/>
        <end position="91"/>
    </location>
</feature>
<protein>
    <submittedName>
        <fullName evidence="2">Uncharacterized protein</fullName>
    </submittedName>
</protein>
<reference evidence="2" key="1">
    <citation type="submission" date="2014-09" db="EMBL/GenBank/DDBJ databases">
        <authorList>
            <person name="Magalhaes I.L.F."/>
            <person name="Oliveira U."/>
            <person name="Santos F.R."/>
            <person name="Vidigal T.H.D.A."/>
            <person name="Brescovit A.D."/>
            <person name="Santos A.J."/>
        </authorList>
    </citation>
    <scope>NUCLEOTIDE SEQUENCE</scope>
    <source>
        <tissue evidence="2">Shoot tissue taken approximately 20 cm above the soil surface</tissue>
    </source>
</reference>
<dbReference type="AlphaFoldDB" id="A0A0A8ZGI4"/>
<evidence type="ECO:0000256" key="1">
    <source>
        <dbReference type="SAM" id="MobiDB-lite"/>
    </source>
</evidence>
<dbReference type="EMBL" id="GBRH01259401">
    <property type="protein sequence ID" value="JAD38494.1"/>
    <property type="molecule type" value="Transcribed_RNA"/>
</dbReference>